<evidence type="ECO:0000313" key="2">
    <source>
        <dbReference type="EMBL" id="MFC7185067.1"/>
    </source>
</evidence>
<dbReference type="Proteomes" id="UP001596435">
    <property type="component" value="Unassembled WGS sequence"/>
</dbReference>
<proteinExistence type="predicted"/>
<keyword evidence="3" id="KW-1185">Reference proteome</keyword>
<name>A0ABW2G9K0_9ACTN</name>
<evidence type="ECO:0000313" key="3">
    <source>
        <dbReference type="Proteomes" id="UP001596435"/>
    </source>
</evidence>
<dbReference type="Pfam" id="PF19692">
    <property type="entry name" value="DUF6193"/>
    <property type="match status" value="1"/>
</dbReference>
<dbReference type="InterPro" id="IPR045682">
    <property type="entry name" value="DUF6193"/>
</dbReference>
<organism evidence="2 3">
    <name type="scientific">Kitasatospora paranensis</name>
    <dbReference type="NCBI Taxonomy" id="258053"/>
    <lineage>
        <taxon>Bacteria</taxon>
        <taxon>Bacillati</taxon>
        <taxon>Actinomycetota</taxon>
        <taxon>Actinomycetes</taxon>
        <taxon>Kitasatosporales</taxon>
        <taxon>Streptomycetaceae</taxon>
        <taxon>Kitasatospora</taxon>
    </lineage>
</organism>
<feature type="compositionally biased region" description="Low complexity" evidence="1">
    <location>
        <begin position="12"/>
        <end position="21"/>
    </location>
</feature>
<reference evidence="3" key="1">
    <citation type="journal article" date="2019" name="Int. J. Syst. Evol. Microbiol.">
        <title>The Global Catalogue of Microorganisms (GCM) 10K type strain sequencing project: providing services to taxonomists for standard genome sequencing and annotation.</title>
        <authorList>
            <consortium name="The Broad Institute Genomics Platform"/>
            <consortium name="The Broad Institute Genome Sequencing Center for Infectious Disease"/>
            <person name="Wu L."/>
            <person name="Ma J."/>
        </authorList>
    </citation>
    <scope>NUCLEOTIDE SEQUENCE [LARGE SCALE GENOMIC DNA]</scope>
    <source>
        <strain evidence="3">CGMCC 1.12859</strain>
    </source>
</reference>
<comment type="caution">
    <text evidence="2">The sequence shown here is derived from an EMBL/GenBank/DDBJ whole genome shotgun (WGS) entry which is preliminary data.</text>
</comment>
<evidence type="ECO:0000256" key="1">
    <source>
        <dbReference type="SAM" id="MobiDB-lite"/>
    </source>
</evidence>
<protein>
    <submittedName>
        <fullName evidence="2">DUF6193 family natural product biosynthesis protein</fullName>
    </submittedName>
</protein>
<dbReference type="RefSeq" id="WP_380233174.1">
    <property type="nucleotide sequence ID" value="NZ_JBHSVH010000002.1"/>
</dbReference>
<dbReference type="EMBL" id="JBHTAJ010000142">
    <property type="protein sequence ID" value="MFC7185067.1"/>
    <property type="molecule type" value="Genomic_DNA"/>
</dbReference>
<sequence>MTSSAPGPVPPAAGEFAPAPAADDSLAADLRRTAAEFGLALPAPEEKGERSVEFRDADGRRVTVIALRAEPGYRVRCGRQGASLAAGTTEDLAAVARAVAAWMGGAGLERTRVAAPFIRFRPWALDHEREPFDQVELAWRHKLDRFHMLPGRRRPHVEALVEAAHAQPALRRLMPVTSHFVLWFSTRVNHPYERVGYAIDPQGDGQYVVRDLGEVIACTTTPEEAVALAVAALPEGTGPAH</sequence>
<gene>
    <name evidence="2" type="ORF">ACFQMG_36525</name>
</gene>
<feature type="region of interest" description="Disordered" evidence="1">
    <location>
        <begin position="1"/>
        <end position="21"/>
    </location>
</feature>
<accession>A0ABW2G9K0</accession>